<evidence type="ECO:0000313" key="4">
    <source>
        <dbReference type="EMBL" id="GAI02825.1"/>
    </source>
</evidence>
<dbReference type="Gene3D" id="1.10.150.20">
    <property type="entry name" value="5' to 3' exonuclease, C-terminal subdomain"/>
    <property type="match status" value="1"/>
</dbReference>
<proteinExistence type="predicted"/>
<feature type="non-terminal residue" evidence="4">
    <location>
        <position position="1"/>
    </location>
</feature>
<dbReference type="EMBL" id="BARV01009619">
    <property type="protein sequence ID" value="GAI02825.1"/>
    <property type="molecule type" value="Genomic_DNA"/>
</dbReference>
<dbReference type="GO" id="GO:0006281">
    <property type="term" value="P:DNA repair"/>
    <property type="evidence" value="ECO:0007669"/>
    <property type="project" value="UniProtKB-KW"/>
</dbReference>
<gene>
    <name evidence="4" type="ORF">S06H3_18909</name>
</gene>
<keyword evidence="2" id="KW-0234">DNA repair</keyword>
<feature type="domain" description="DisA/LigA helix-hairpin-helix motif" evidence="3">
    <location>
        <begin position="29"/>
        <end position="78"/>
    </location>
</feature>
<reference evidence="4" key="1">
    <citation type="journal article" date="2014" name="Front. Microbiol.">
        <title>High frequency of phylogenetically diverse reductive dehalogenase-homologous genes in deep subseafloor sedimentary metagenomes.</title>
        <authorList>
            <person name="Kawai M."/>
            <person name="Futagami T."/>
            <person name="Toyoda A."/>
            <person name="Takaki Y."/>
            <person name="Nishi S."/>
            <person name="Hori S."/>
            <person name="Arai W."/>
            <person name="Tsubouchi T."/>
            <person name="Morono Y."/>
            <person name="Uchiyama I."/>
            <person name="Ito T."/>
            <person name="Fujiyama A."/>
            <person name="Inagaki F."/>
            <person name="Takami H."/>
        </authorList>
    </citation>
    <scope>NUCLEOTIDE SEQUENCE</scope>
    <source>
        <strain evidence="4">Expedition CK06-06</strain>
    </source>
</reference>
<evidence type="ECO:0000256" key="2">
    <source>
        <dbReference type="ARBA" id="ARBA00023204"/>
    </source>
</evidence>
<dbReference type="Pfam" id="PF12826">
    <property type="entry name" value="HHH_2"/>
    <property type="match status" value="1"/>
</dbReference>
<organism evidence="4">
    <name type="scientific">marine sediment metagenome</name>
    <dbReference type="NCBI Taxonomy" id="412755"/>
    <lineage>
        <taxon>unclassified sequences</taxon>
        <taxon>metagenomes</taxon>
        <taxon>ecological metagenomes</taxon>
    </lineage>
</organism>
<accession>X1LKA7</accession>
<sequence>PEKKIWRNLYISTWYLEKYLLKTTIKIIAIKEVGEETSQDLTNYFRNLENLKKVSKEKLIEIRDIGPETAESIYNWFSFLPS</sequence>
<comment type="caution">
    <text evidence="4">The sequence shown here is derived from an EMBL/GenBank/DDBJ whole genome shotgun (WGS) entry which is preliminary data.</text>
</comment>
<protein>
    <recommendedName>
        <fullName evidence="3">DisA/LigA helix-hairpin-helix motif domain-containing protein</fullName>
    </recommendedName>
</protein>
<keyword evidence="1" id="KW-0227">DNA damage</keyword>
<dbReference type="InterPro" id="IPR041663">
    <property type="entry name" value="DisA/LigA_HHH"/>
</dbReference>
<evidence type="ECO:0000256" key="1">
    <source>
        <dbReference type="ARBA" id="ARBA00022763"/>
    </source>
</evidence>
<dbReference type="AlphaFoldDB" id="X1LKA7"/>
<dbReference type="SUPFAM" id="SSF47781">
    <property type="entry name" value="RuvA domain 2-like"/>
    <property type="match status" value="1"/>
</dbReference>
<evidence type="ECO:0000259" key="3">
    <source>
        <dbReference type="Pfam" id="PF12826"/>
    </source>
</evidence>
<dbReference type="InterPro" id="IPR010994">
    <property type="entry name" value="RuvA_2-like"/>
</dbReference>
<name>X1LKA7_9ZZZZ</name>